<keyword evidence="2" id="KW-1185">Reference proteome</keyword>
<accession>A0A0P7J4Z7</accession>
<comment type="caution">
    <text evidence="1">The sequence shown here is derived from an EMBL/GenBank/DDBJ whole genome shotgun (WGS) entry which is preliminary data.</text>
</comment>
<sequence>MGLTFESGAAVDLTSEGASWRTWDVGGQGKQTAEVFRLSENPGSLQNGNMLCGGGNPEPLYVVFYQQSRFGGDPTLTMAVFQSVEPPFDINSPGLCGTFTYEIGAVIDETAVPAEPVTSMNESAGTGAWRVRTATNPIDDTQTITLSLAAETGTSRSGDPVTFIARCKSNTTEAYVVWGDFLGDDSNDVYSEWKRVTVRIGAGQAREERWGVSTDRNATFAPSWAGNLLKELLDEDRLVLQIIPYGENPNTAIFDISGLRGVLGELAETCNWSF</sequence>
<reference evidence="1 2" key="1">
    <citation type="submission" date="2015-09" db="EMBL/GenBank/DDBJ databases">
        <title>Draft genome sequence of Aliiroseovarius crassostreae CV919-312TSm, the causative agent of Roseovarius Oyster Disease (formerly Juvenile Oyster Disease).</title>
        <authorList>
            <person name="Kessner L."/>
            <person name="Spinard E."/>
            <person name="Nelson D."/>
        </authorList>
    </citation>
    <scope>NUCLEOTIDE SEQUENCE [LARGE SCALE GENOMIC DNA]</scope>
    <source>
        <strain evidence="1 2">CV919-312</strain>
    </source>
</reference>
<proteinExistence type="predicted"/>
<gene>
    <name evidence="1" type="ORF">AKJ29_01880</name>
</gene>
<dbReference type="Proteomes" id="UP000050471">
    <property type="component" value="Unassembled WGS sequence"/>
</dbReference>
<evidence type="ECO:0000313" key="2">
    <source>
        <dbReference type="Proteomes" id="UP000050471"/>
    </source>
</evidence>
<organism evidence="1 2">
    <name type="scientific">Aliiroseovarius crassostreae</name>
    <dbReference type="NCBI Taxonomy" id="154981"/>
    <lineage>
        <taxon>Bacteria</taxon>
        <taxon>Pseudomonadati</taxon>
        <taxon>Pseudomonadota</taxon>
        <taxon>Alphaproteobacteria</taxon>
        <taxon>Rhodobacterales</taxon>
        <taxon>Paracoccaceae</taxon>
        <taxon>Aliiroseovarius</taxon>
    </lineage>
</organism>
<dbReference type="EMBL" id="LKBA01000008">
    <property type="protein sequence ID" value="KPN62918.1"/>
    <property type="molecule type" value="Genomic_DNA"/>
</dbReference>
<evidence type="ECO:0000313" key="1">
    <source>
        <dbReference type="EMBL" id="KPN62918.1"/>
    </source>
</evidence>
<protein>
    <submittedName>
        <fullName evidence="1">Uncharacterized protein</fullName>
    </submittedName>
</protein>
<name>A0A0P7J4Z7_9RHOB</name>
<dbReference type="AlphaFoldDB" id="A0A0P7J4Z7"/>